<feature type="compositionally biased region" description="Polar residues" evidence="1">
    <location>
        <begin position="67"/>
        <end position="97"/>
    </location>
</feature>
<dbReference type="EMBL" id="WOCE01000016">
    <property type="protein sequence ID" value="KAE9597215.1"/>
    <property type="molecule type" value="Genomic_DNA"/>
</dbReference>
<reference evidence="4" key="1">
    <citation type="journal article" date="2020" name="Nat. Commun.">
        <title>Genome sequence of the cluster root forming white lupin.</title>
        <authorList>
            <person name="Hufnagel B."/>
            <person name="Marques A."/>
            <person name="Soriano A."/>
            <person name="Marques L."/>
            <person name="Divol F."/>
            <person name="Doumas P."/>
            <person name="Sallet E."/>
            <person name="Mancinotti D."/>
            <person name="Carrere S."/>
            <person name="Marande W."/>
            <person name="Arribat S."/>
            <person name="Keller J."/>
            <person name="Huneau C."/>
            <person name="Blein T."/>
            <person name="Aime D."/>
            <person name="Laguerre M."/>
            <person name="Taylor J."/>
            <person name="Schubert V."/>
            <person name="Nelson M."/>
            <person name="Geu-Flores F."/>
            <person name="Crespi M."/>
            <person name="Gallardo-Guerrero K."/>
            <person name="Delaux P.-M."/>
            <person name="Salse J."/>
            <person name="Berges H."/>
            <person name="Guyot R."/>
            <person name="Gouzy J."/>
            <person name="Peret B."/>
        </authorList>
    </citation>
    <scope>NUCLEOTIDE SEQUENCE [LARGE SCALE GENOMIC DNA]</scope>
    <source>
        <strain evidence="4">cv. Amiga</strain>
    </source>
</reference>
<accession>A0A6A4P3I1</accession>
<protein>
    <submittedName>
        <fullName evidence="3">Uncharacterized protein</fullName>
    </submittedName>
</protein>
<proteinExistence type="predicted"/>
<organism evidence="3 4">
    <name type="scientific">Lupinus albus</name>
    <name type="common">White lupine</name>
    <name type="synonym">Lupinus termis</name>
    <dbReference type="NCBI Taxonomy" id="3870"/>
    <lineage>
        <taxon>Eukaryota</taxon>
        <taxon>Viridiplantae</taxon>
        <taxon>Streptophyta</taxon>
        <taxon>Embryophyta</taxon>
        <taxon>Tracheophyta</taxon>
        <taxon>Spermatophyta</taxon>
        <taxon>Magnoliopsida</taxon>
        <taxon>eudicotyledons</taxon>
        <taxon>Gunneridae</taxon>
        <taxon>Pentapetalae</taxon>
        <taxon>rosids</taxon>
        <taxon>fabids</taxon>
        <taxon>Fabales</taxon>
        <taxon>Fabaceae</taxon>
        <taxon>Papilionoideae</taxon>
        <taxon>50 kb inversion clade</taxon>
        <taxon>genistoids sensu lato</taxon>
        <taxon>core genistoids</taxon>
        <taxon>Genisteae</taxon>
        <taxon>Lupinus</taxon>
    </lineage>
</organism>
<keyword evidence="2" id="KW-1133">Transmembrane helix</keyword>
<dbReference type="PANTHER" id="PTHR36380">
    <property type="entry name" value="BNAA03G58330D PROTEIN"/>
    <property type="match status" value="1"/>
</dbReference>
<evidence type="ECO:0000256" key="2">
    <source>
        <dbReference type="SAM" id="Phobius"/>
    </source>
</evidence>
<name>A0A6A4P3I1_LUPAL</name>
<feature type="region of interest" description="Disordered" evidence="1">
    <location>
        <begin position="64"/>
        <end position="99"/>
    </location>
</feature>
<dbReference type="Proteomes" id="UP000447434">
    <property type="component" value="Chromosome 16"/>
</dbReference>
<gene>
    <name evidence="3" type="ORF">Lalb_Chr16g0384221</name>
</gene>
<dbReference type="PANTHER" id="PTHR36380:SF1">
    <property type="entry name" value="OS01G0755100 PROTEIN"/>
    <property type="match status" value="1"/>
</dbReference>
<comment type="caution">
    <text evidence="3">The sequence shown here is derived from an EMBL/GenBank/DDBJ whole genome shotgun (WGS) entry which is preliminary data.</text>
</comment>
<dbReference type="AlphaFoldDB" id="A0A6A4P3I1"/>
<feature type="transmembrane region" description="Helical" evidence="2">
    <location>
        <begin position="132"/>
        <end position="151"/>
    </location>
</feature>
<evidence type="ECO:0000313" key="3">
    <source>
        <dbReference type="EMBL" id="KAE9597215.1"/>
    </source>
</evidence>
<evidence type="ECO:0000256" key="1">
    <source>
        <dbReference type="SAM" id="MobiDB-lite"/>
    </source>
</evidence>
<sequence length="158" mass="17356">MSVKPKAELLGKQSSQKPRITSIEGNKISCFKTGKIAHSLSSLKTLRYIGANMVLATSLHQKEANSMAKSGQNTEIQSPTASKNDHLTSSGDNQKPSTPFLKRKATEVCHFYDISPFDEGIITQIIRHPQPCFVFIFCLLVYTFGASSSLGPHPVLYL</sequence>
<keyword evidence="4" id="KW-1185">Reference proteome</keyword>
<keyword evidence="2" id="KW-0812">Transmembrane</keyword>
<dbReference type="InterPro" id="IPR038777">
    <property type="entry name" value="At4g18490-like"/>
</dbReference>
<keyword evidence="2" id="KW-0472">Membrane</keyword>
<evidence type="ECO:0000313" key="4">
    <source>
        <dbReference type="Proteomes" id="UP000447434"/>
    </source>
</evidence>